<dbReference type="GO" id="GO:0015937">
    <property type="term" value="P:coenzyme A biosynthetic process"/>
    <property type="evidence" value="ECO:0007669"/>
    <property type="project" value="UniProtKB-UniRule"/>
</dbReference>
<comment type="cofactor">
    <cofactor evidence="2">
        <name>K(+)</name>
        <dbReference type="ChEBI" id="CHEBI:29103"/>
    </cofactor>
</comment>
<accession>A0A2U2BFV9</accession>
<evidence type="ECO:0000256" key="10">
    <source>
        <dbReference type="ARBA" id="ARBA00022777"/>
    </source>
</evidence>
<evidence type="ECO:0000256" key="7">
    <source>
        <dbReference type="ARBA" id="ARBA00022490"/>
    </source>
</evidence>
<evidence type="ECO:0000256" key="5">
    <source>
        <dbReference type="ARBA" id="ARBA00011738"/>
    </source>
</evidence>
<keyword evidence="7 16" id="KW-0963">Cytoplasm</keyword>
<evidence type="ECO:0000256" key="13">
    <source>
        <dbReference type="ARBA" id="ARBA00022993"/>
    </source>
</evidence>
<feature type="binding site" evidence="16">
    <location>
        <begin position="6"/>
        <end position="13"/>
    </location>
    <ligand>
        <name>ATP</name>
        <dbReference type="ChEBI" id="CHEBI:30616"/>
    </ligand>
</feature>
<evidence type="ECO:0000256" key="11">
    <source>
        <dbReference type="ARBA" id="ARBA00022840"/>
    </source>
</evidence>
<dbReference type="PANTHER" id="PTHR34265:SF1">
    <property type="entry name" value="TYPE III PANTOTHENATE KINASE"/>
    <property type="match status" value="1"/>
</dbReference>
<dbReference type="Proteomes" id="UP000245216">
    <property type="component" value="Unassembled WGS sequence"/>
</dbReference>
<reference evidence="17 18" key="2">
    <citation type="submission" date="2018-05" db="EMBL/GenBank/DDBJ databases">
        <authorList>
            <person name="Lanie J.A."/>
            <person name="Ng W.-L."/>
            <person name="Kazmierczak K.M."/>
            <person name="Andrzejewski T.M."/>
            <person name="Davidsen T.M."/>
            <person name="Wayne K.J."/>
            <person name="Tettelin H."/>
            <person name="Glass J.I."/>
            <person name="Rusch D."/>
            <person name="Podicherti R."/>
            <person name="Tsui H.-C.T."/>
            <person name="Winkler M.E."/>
        </authorList>
    </citation>
    <scope>NUCLEOTIDE SEQUENCE [LARGE SCALE GENOMIC DNA]</scope>
    <source>
        <strain evidence="17 18">YBY</strain>
    </source>
</reference>
<proteinExistence type="inferred from homology"/>
<comment type="similarity">
    <text evidence="14 16">Belongs to the type III pantothenate kinase family.</text>
</comment>
<dbReference type="GO" id="GO:0005524">
    <property type="term" value="F:ATP binding"/>
    <property type="evidence" value="ECO:0007669"/>
    <property type="project" value="UniProtKB-UniRule"/>
</dbReference>
<evidence type="ECO:0000256" key="6">
    <source>
        <dbReference type="ARBA" id="ARBA00012102"/>
    </source>
</evidence>
<keyword evidence="10 16" id="KW-0418">Kinase</keyword>
<dbReference type="Gene3D" id="3.30.420.40">
    <property type="match status" value="2"/>
</dbReference>
<dbReference type="AlphaFoldDB" id="A0A2U2BFV9"/>
<dbReference type="InterPro" id="IPR004619">
    <property type="entry name" value="Type_III_PanK"/>
</dbReference>
<comment type="pathway">
    <text evidence="4 16">Cofactor biosynthesis; coenzyme A biosynthesis; CoA from (R)-pantothenate: step 1/5.</text>
</comment>
<comment type="catalytic activity">
    <reaction evidence="1 16">
        <text>(R)-pantothenate + ATP = (R)-4'-phosphopantothenate + ADP + H(+)</text>
        <dbReference type="Rhea" id="RHEA:16373"/>
        <dbReference type="ChEBI" id="CHEBI:10986"/>
        <dbReference type="ChEBI" id="CHEBI:15378"/>
        <dbReference type="ChEBI" id="CHEBI:29032"/>
        <dbReference type="ChEBI" id="CHEBI:30616"/>
        <dbReference type="ChEBI" id="CHEBI:456216"/>
        <dbReference type="EC" id="2.7.1.33"/>
    </reaction>
</comment>
<comment type="subunit">
    <text evidence="5 16">Homodimer.</text>
</comment>
<evidence type="ECO:0000256" key="9">
    <source>
        <dbReference type="ARBA" id="ARBA00022741"/>
    </source>
</evidence>
<evidence type="ECO:0000256" key="15">
    <source>
        <dbReference type="ARBA" id="ARBA00040883"/>
    </source>
</evidence>
<evidence type="ECO:0000256" key="3">
    <source>
        <dbReference type="ARBA" id="ARBA00004496"/>
    </source>
</evidence>
<evidence type="ECO:0000256" key="4">
    <source>
        <dbReference type="ARBA" id="ARBA00005225"/>
    </source>
</evidence>
<comment type="function">
    <text evidence="16">Catalyzes the phosphorylation of pantothenate (Pan), the first step in CoA biosynthesis.</text>
</comment>
<dbReference type="SUPFAM" id="SSF53067">
    <property type="entry name" value="Actin-like ATPase domain"/>
    <property type="match status" value="2"/>
</dbReference>
<reference evidence="17 18" key="1">
    <citation type="submission" date="2018-05" db="EMBL/GenBank/DDBJ databases">
        <title>Genome Sequence of an Efficient Indole-Degrading Bacterium, Alcaligenes sp.YBY.</title>
        <authorList>
            <person name="Yang B."/>
        </authorList>
    </citation>
    <scope>NUCLEOTIDE SEQUENCE [LARGE SCALE GENOMIC DNA]</scope>
    <source>
        <strain evidence="17 18">YBY</strain>
    </source>
</reference>
<dbReference type="CDD" id="cd24015">
    <property type="entry name" value="ASKHA_NBD_PanK-III"/>
    <property type="match status" value="1"/>
</dbReference>
<feature type="binding site" evidence="16">
    <location>
        <position position="141"/>
    </location>
    <ligand>
        <name>ATP</name>
        <dbReference type="ChEBI" id="CHEBI:30616"/>
    </ligand>
</feature>
<dbReference type="EC" id="2.7.1.33" evidence="6 16"/>
<feature type="binding site" evidence="16">
    <location>
        <position position="195"/>
    </location>
    <ligand>
        <name>substrate</name>
    </ligand>
</feature>
<dbReference type="STRING" id="511.UZ73_09430"/>
<dbReference type="GO" id="GO:0005737">
    <property type="term" value="C:cytoplasm"/>
    <property type="evidence" value="ECO:0007669"/>
    <property type="project" value="UniProtKB-SubCell"/>
</dbReference>
<dbReference type="NCBIfam" id="TIGR00671">
    <property type="entry name" value="baf"/>
    <property type="match status" value="1"/>
</dbReference>
<evidence type="ECO:0000256" key="8">
    <source>
        <dbReference type="ARBA" id="ARBA00022679"/>
    </source>
</evidence>
<evidence type="ECO:0000256" key="12">
    <source>
        <dbReference type="ARBA" id="ARBA00022958"/>
    </source>
</evidence>
<dbReference type="GO" id="GO:0004594">
    <property type="term" value="F:pantothenate kinase activity"/>
    <property type="evidence" value="ECO:0007669"/>
    <property type="project" value="UniProtKB-UniRule"/>
</dbReference>
<keyword evidence="12 16" id="KW-0630">Potassium</keyword>
<evidence type="ECO:0000313" key="18">
    <source>
        <dbReference type="Proteomes" id="UP000245216"/>
    </source>
</evidence>
<name>A0A2U2BFV9_ALCFA</name>
<comment type="caution">
    <text evidence="16">Lacks conserved residue(s) required for the propagation of feature annotation.</text>
</comment>
<dbReference type="PANTHER" id="PTHR34265">
    <property type="entry name" value="TYPE III PANTOTHENATE KINASE"/>
    <property type="match status" value="1"/>
</dbReference>
<feature type="binding site" evidence="16">
    <location>
        <position position="103"/>
    </location>
    <ligand>
        <name>substrate</name>
    </ligand>
</feature>
<protein>
    <recommendedName>
        <fullName evidence="15 16">Type III pantothenate kinase</fullName>
        <ecNumber evidence="6 16">2.7.1.33</ecNumber>
    </recommendedName>
    <alternativeName>
        <fullName evidence="16">PanK-III</fullName>
    </alternativeName>
    <alternativeName>
        <fullName evidence="16">Pantothenic acid kinase</fullName>
    </alternativeName>
</protein>
<comment type="caution">
    <text evidence="17">The sequence shown here is derived from an EMBL/GenBank/DDBJ whole genome shotgun (WGS) entry which is preliminary data.</text>
</comment>
<dbReference type="HAMAP" id="MF_01274">
    <property type="entry name" value="Pantothen_kinase_3"/>
    <property type="match status" value="1"/>
</dbReference>
<dbReference type="EMBL" id="QEXO01000005">
    <property type="protein sequence ID" value="PWE12881.1"/>
    <property type="molecule type" value="Genomic_DNA"/>
</dbReference>
<evidence type="ECO:0000256" key="2">
    <source>
        <dbReference type="ARBA" id="ARBA00001958"/>
    </source>
</evidence>
<gene>
    <name evidence="16" type="primary">coaX</name>
    <name evidence="17" type="ORF">DF183_19190</name>
</gene>
<keyword evidence="13 16" id="KW-0173">Coenzyme A biosynthesis</keyword>
<keyword evidence="9 16" id="KW-0547">Nucleotide-binding</keyword>
<feature type="active site" description="Proton acceptor" evidence="16">
    <location>
        <position position="112"/>
    </location>
</feature>
<dbReference type="RefSeq" id="WP_045930591.1">
    <property type="nucleotide sequence ID" value="NZ_CP013119.1"/>
</dbReference>
<evidence type="ECO:0000313" key="17">
    <source>
        <dbReference type="EMBL" id="PWE12881.1"/>
    </source>
</evidence>
<dbReference type="Pfam" id="PF03309">
    <property type="entry name" value="Pan_kinase"/>
    <property type="match status" value="1"/>
</dbReference>
<dbReference type="KEGG" id="afa:UZ73_09430"/>
<keyword evidence="8 16" id="KW-0808">Transferase</keyword>
<organism evidence="17 18">
    <name type="scientific">Alcaligenes faecalis</name>
    <dbReference type="NCBI Taxonomy" id="511"/>
    <lineage>
        <taxon>Bacteria</taxon>
        <taxon>Pseudomonadati</taxon>
        <taxon>Pseudomonadota</taxon>
        <taxon>Betaproteobacteria</taxon>
        <taxon>Burkholderiales</taxon>
        <taxon>Alcaligenaceae</taxon>
        <taxon>Alcaligenes</taxon>
    </lineage>
</organism>
<sequence>MTLLIDSGNTRIKLGWCHPLTGARESQPVSVHADQLDQLAVWLEAGQAPLQEFANQKGVQALGVNVAGPQVQKQIDAAVSRLGLGPVRWLQAQEQVFGLHNDYEQASQLGADRWASLLGLSDLLAQEYPAEQGALLISFGTATTIDLLGPAQNEVRHFLGGSILPGPSLMLASLKQNTAQLPEAHGQTAAFPRNTQAAISTGVAAAQAGAVLRQWEKGRQHLGHGPLVFLAGGGRALAQQELLEQLSHHCRLLNIEAPQLYELETPALRGLALFAAHL</sequence>
<dbReference type="InterPro" id="IPR043129">
    <property type="entry name" value="ATPase_NBD"/>
</dbReference>
<comment type="cofactor">
    <cofactor evidence="16">
        <name>NH4(+)</name>
        <dbReference type="ChEBI" id="CHEBI:28938"/>
    </cofactor>
    <cofactor evidence="16">
        <name>K(+)</name>
        <dbReference type="ChEBI" id="CHEBI:29103"/>
    </cofactor>
    <text evidence="16">A monovalent cation. Ammonium or potassium.</text>
</comment>
<keyword evidence="11 16" id="KW-0067">ATP-binding</keyword>
<evidence type="ECO:0000256" key="1">
    <source>
        <dbReference type="ARBA" id="ARBA00001206"/>
    </source>
</evidence>
<comment type="subcellular location">
    <subcellularLocation>
        <location evidence="3 16">Cytoplasm</location>
    </subcellularLocation>
</comment>
<dbReference type="GeneID" id="29368305"/>
<feature type="binding site" evidence="16">
    <location>
        <begin position="110"/>
        <end position="113"/>
    </location>
    <ligand>
        <name>substrate</name>
    </ligand>
</feature>
<evidence type="ECO:0000256" key="14">
    <source>
        <dbReference type="ARBA" id="ARBA00038036"/>
    </source>
</evidence>
<evidence type="ECO:0000256" key="16">
    <source>
        <dbReference type="HAMAP-Rule" id="MF_01274"/>
    </source>
</evidence>
<dbReference type="UniPathway" id="UPA00241">
    <property type="reaction ID" value="UER00352"/>
</dbReference>